<dbReference type="Pfam" id="PF04239">
    <property type="entry name" value="DUF421"/>
    <property type="match status" value="1"/>
</dbReference>
<evidence type="ECO:0000259" key="9">
    <source>
        <dbReference type="Pfam" id="PF20730"/>
    </source>
</evidence>
<evidence type="ECO:0000256" key="3">
    <source>
        <dbReference type="ARBA" id="ARBA00022475"/>
    </source>
</evidence>
<protein>
    <recommendedName>
        <fullName evidence="12">Membrane protein yetF</fullName>
    </recommendedName>
</protein>
<name>C8NDH4_CARH6</name>
<evidence type="ECO:0000256" key="7">
    <source>
        <dbReference type="SAM" id="Phobius"/>
    </source>
</evidence>
<evidence type="ECO:0000256" key="1">
    <source>
        <dbReference type="ARBA" id="ARBA00004651"/>
    </source>
</evidence>
<evidence type="ECO:0000256" key="5">
    <source>
        <dbReference type="ARBA" id="ARBA00022989"/>
    </source>
</evidence>
<dbReference type="InterPro" id="IPR048454">
    <property type="entry name" value="YetF_N"/>
</dbReference>
<comment type="caution">
    <text evidence="10">The sequence shown here is derived from an EMBL/GenBank/DDBJ whole genome shotgun (WGS) entry which is preliminary data.</text>
</comment>
<dbReference type="EMBL" id="ACKY01000137">
    <property type="protein sequence ID" value="EEV87331.1"/>
    <property type="molecule type" value="Genomic_DNA"/>
</dbReference>
<feature type="domain" description="YetF-like N-terminal transmembrane" evidence="9">
    <location>
        <begin position="41"/>
        <end position="116"/>
    </location>
</feature>
<dbReference type="PANTHER" id="PTHR34582">
    <property type="entry name" value="UPF0702 TRANSMEMBRANE PROTEIN YCAP"/>
    <property type="match status" value="1"/>
</dbReference>
<dbReference type="InterPro" id="IPR007353">
    <property type="entry name" value="DUF421"/>
</dbReference>
<reference evidence="10 11" key="1">
    <citation type="submission" date="2009-08" db="EMBL/GenBank/DDBJ databases">
        <authorList>
            <person name="Qin X."/>
            <person name="Bachman B."/>
            <person name="Battles P."/>
            <person name="Bell A."/>
            <person name="Bess C."/>
            <person name="Bickham C."/>
            <person name="Chaboub L."/>
            <person name="Chen D."/>
            <person name="Coyle M."/>
            <person name="Deiros D.R."/>
            <person name="Dinh H."/>
            <person name="Forbes L."/>
            <person name="Fowler G."/>
            <person name="Francisco L."/>
            <person name="Fu Q."/>
            <person name="Gubbala S."/>
            <person name="Hale W."/>
            <person name="Han Y."/>
            <person name="Hemphill L."/>
            <person name="Highlander S.K."/>
            <person name="Hirani K."/>
            <person name="Hogues M."/>
            <person name="Jackson L."/>
            <person name="Jakkamsetti A."/>
            <person name="Javaid M."/>
            <person name="Jiang H."/>
            <person name="Korchina V."/>
            <person name="Kovar C."/>
            <person name="Lara F."/>
            <person name="Lee S."/>
            <person name="Mata R."/>
            <person name="Mathew T."/>
            <person name="Moen C."/>
            <person name="Morales K."/>
            <person name="Munidasa M."/>
            <person name="Nazareth L."/>
            <person name="Ngo R."/>
            <person name="Nguyen L."/>
            <person name="Okwuonu G."/>
            <person name="Ongeri F."/>
            <person name="Patil S."/>
            <person name="Petrosino J."/>
            <person name="Pham C."/>
            <person name="Pham P."/>
            <person name="Pu L.-L."/>
            <person name="Puazo M."/>
            <person name="Raj R."/>
            <person name="Reid J."/>
            <person name="Rouhana J."/>
            <person name="Saada N."/>
            <person name="Shang Y."/>
            <person name="Simmons D."/>
            <person name="Thornton R."/>
            <person name="Warren J."/>
            <person name="Weissenberger G."/>
            <person name="Zhang J."/>
            <person name="Zhang L."/>
            <person name="Zhou C."/>
            <person name="Zhu D."/>
            <person name="Muzny D."/>
            <person name="Worley K."/>
            <person name="Gibbs R."/>
        </authorList>
    </citation>
    <scope>NUCLEOTIDE SEQUENCE [LARGE SCALE GENOMIC DNA]</scope>
    <source>
        <strain evidence="11">ATCC 15826 / DSM 8339 / NCTC 10426 / 6573</strain>
    </source>
</reference>
<dbReference type="Proteomes" id="UP000004870">
    <property type="component" value="Unassembled WGS sequence"/>
</dbReference>
<dbReference type="GO" id="GO:0005886">
    <property type="term" value="C:plasma membrane"/>
    <property type="evidence" value="ECO:0007669"/>
    <property type="project" value="UniProtKB-SubCell"/>
</dbReference>
<dbReference type="PANTHER" id="PTHR34582:SF6">
    <property type="entry name" value="UPF0702 TRANSMEMBRANE PROTEIN YCAP"/>
    <property type="match status" value="1"/>
</dbReference>
<keyword evidence="6 7" id="KW-0472">Membrane</keyword>
<gene>
    <name evidence="10" type="ORF">HMPREF0198_2552</name>
</gene>
<evidence type="ECO:0000256" key="4">
    <source>
        <dbReference type="ARBA" id="ARBA00022692"/>
    </source>
</evidence>
<proteinExistence type="inferred from homology"/>
<feature type="transmembrane region" description="Helical" evidence="7">
    <location>
        <begin position="38"/>
        <end position="59"/>
    </location>
</feature>
<accession>C8NDH4</accession>
<dbReference type="HOGENOM" id="CLU_077149_4_0_6"/>
<dbReference type="InterPro" id="IPR023090">
    <property type="entry name" value="UPF0702_alpha/beta_dom_sf"/>
</dbReference>
<evidence type="ECO:0008006" key="12">
    <source>
        <dbReference type="Google" id="ProtNLM"/>
    </source>
</evidence>
<keyword evidence="3" id="KW-1003">Cell membrane</keyword>
<comment type="subcellular location">
    <subcellularLocation>
        <location evidence="1">Cell membrane</location>
        <topology evidence="1">Multi-pass membrane protein</topology>
    </subcellularLocation>
</comment>
<feature type="domain" description="YetF C-terminal" evidence="8">
    <location>
        <begin position="118"/>
        <end position="237"/>
    </location>
</feature>
<evidence type="ECO:0000313" key="10">
    <source>
        <dbReference type="EMBL" id="EEV87331.1"/>
    </source>
</evidence>
<evidence type="ECO:0000256" key="2">
    <source>
        <dbReference type="ARBA" id="ARBA00006448"/>
    </source>
</evidence>
<dbReference type="AlphaFoldDB" id="C8NDH4"/>
<keyword evidence="4 7" id="KW-0812">Transmembrane</keyword>
<feature type="transmembrane region" description="Helical" evidence="7">
    <location>
        <begin position="96"/>
        <end position="116"/>
    </location>
</feature>
<sequence length="246" mass="26916">MQDKKSANGAVNAQTGGHGLAVCCAKMAQCFIYLRNTAMFYLLVAVKLILGFLALVLVINLTGKGNLAPASASDQVQNYVLGGIVGGVIYNPDITILEFLLILVIWFALVLSLRWLKKHNNLVKRMVDGQPVLLISRGQLDVEAIRRVGISAHELAFKLRAKGVYAVKDVKQAILEQDGQLIITQMDEEKPKYPLITDGVIQHATLEMIDKDEAWLLAALQAQGYAEVDAVFLAEYDSGEITVTGY</sequence>
<evidence type="ECO:0000256" key="6">
    <source>
        <dbReference type="ARBA" id="ARBA00023136"/>
    </source>
</evidence>
<evidence type="ECO:0000313" key="11">
    <source>
        <dbReference type="Proteomes" id="UP000004870"/>
    </source>
</evidence>
<comment type="similarity">
    <text evidence="2">Belongs to the UPF0702 family.</text>
</comment>
<keyword evidence="11" id="KW-1185">Reference proteome</keyword>
<keyword evidence="5 7" id="KW-1133">Transmembrane helix</keyword>
<dbReference type="Gene3D" id="3.30.240.20">
    <property type="entry name" value="bsu07140 like domains"/>
    <property type="match status" value="2"/>
</dbReference>
<dbReference type="Pfam" id="PF20730">
    <property type="entry name" value="YetF_N"/>
    <property type="match status" value="1"/>
</dbReference>
<evidence type="ECO:0000259" key="8">
    <source>
        <dbReference type="Pfam" id="PF04239"/>
    </source>
</evidence>
<organism evidence="10 11">
    <name type="scientific">Cardiobacterium hominis (strain ATCC 15826 / DSM 8339 / NCTC 10426 / 6573)</name>
    <dbReference type="NCBI Taxonomy" id="638300"/>
    <lineage>
        <taxon>Bacteria</taxon>
        <taxon>Pseudomonadati</taxon>
        <taxon>Pseudomonadota</taxon>
        <taxon>Gammaproteobacteria</taxon>
        <taxon>Cardiobacteriales</taxon>
        <taxon>Cardiobacteriaceae</taxon>
        <taxon>Cardiobacterium</taxon>
    </lineage>
</organism>
<dbReference type="STRING" id="2718.CHUV0807_0156"/>